<dbReference type="Proteomes" id="UP000193518">
    <property type="component" value="Unassembled WGS sequence"/>
</dbReference>
<name>A0AAE5MHF8_RHOHA</name>
<reference evidence="3 4" key="1">
    <citation type="journal article" date="2016" name="Genome Biol. Evol.">
        <title>Pangenome and Phylogenomic Analysis of the Pathogenic Actinobacterium Rhodococcus equi.</title>
        <authorList>
            <person name="Anastasi E."/>
            <person name="MacArthur I."/>
            <person name="Scortti M."/>
            <person name="Alvarez S."/>
            <person name="Giguere S."/>
            <person name="Vazquez-Boland J.A."/>
        </authorList>
    </citation>
    <scope>NUCLEOTIDE SEQUENCE [LARGE SCALE GENOMIC DNA]</scope>
    <source>
        <strain evidence="3 4">PAM1271</strain>
    </source>
</reference>
<organism evidence="3 4">
    <name type="scientific">Rhodococcus hoagii</name>
    <name type="common">Corynebacterium equii</name>
    <dbReference type="NCBI Taxonomy" id="43767"/>
    <lineage>
        <taxon>Bacteria</taxon>
        <taxon>Bacillati</taxon>
        <taxon>Actinomycetota</taxon>
        <taxon>Actinomycetes</taxon>
        <taxon>Mycobacteriales</taxon>
        <taxon>Nocardiaceae</taxon>
        <taxon>Prescottella</taxon>
    </lineage>
</organism>
<comment type="caution">
    <text evidence="3">The sequence shown here is derived from an EMBL/GenBank/DDBJ whole genome shotgun (WGS) entry which is preliminary data.</text>
</comment>
<dbReference type="AlphaFoldDB" id="A0AAE5MHF8"/>
<evidence type="ECO:0000259" key="1">
    <source>
        <dbReference type="Pfam" id="PF06114"/>
    </source>
</evidence>
<evidence type="ECO:0000313" key="2">
    <source>
        <dbReference type="EMBL" id="MBM4627328.1"/>
    </source>
</evidence>
<proteinExistence type="predicted"/>
<dbReference type="EMBL" id="WUXD01000002">
    <property type="protein sequence ID" value="MBM4627328.1"/>
    <property type="molecule type" value="Genomic_DNA"/>
</dbReference>
<dbReference type="PANTHER" id="PTHR43236">
    <property type="entry name" value="ANTITOXIN HIGA1"/>
    <property type="match status" value="1"/>
</dbReference>
<dbReference type="Pfam" id="PF06114">
    <property type="entry name" value="Peptidase_M78"/>
    <property type="match status" value="1"/>
</dbReference>
<dbReference type="Gene3D" id="1.10.10.2910">
    <property type="match status" value="1"/>
</dbReference>
<dbReference type="EMBL" id="LWIC01000010">
    <property type="protein sequence ID" value="ORM22472.1"/>
    <property type="molecule type" value="Genomic_DNA"/>
</dbReference>
<evidence type="ECO:0000313" key="3">
    <source>
        <dbReference type="EMBL" id="ORM22472.1"/>
    </source>
</evidence>
<reference evidence="2" key="2">
    <citation type="submission" date="2019-11" db="EMBL/GenBank/DDBJ databases">
        <title>Spread of Macrolides and rifampicin resistant Rhodococcus equi in clinical isolates in the USA.</title>
        <authorList>
            <person name="Alvarez-Narvaez S."/>
            <person name="Huber L."/>
            <person name="Cohen N.D."/>
            <person name="Slovis N."/>
            <person name="Greiter M."/>
            <person name="Giguere S."/>
            <person name="Hart K."/>
        </authorList>
    </citation>
    <scope>NUCLEOTIDE SEQUENCE</scope>
    <source>
        <strain evidence="2">Lh_38</strain>
    </source>
</reference>
<protein>
    <submittedName>
        <fullName evidence="2">ImmA/IrrE family metallo-endopeptidase</fullName>
    </submittedName>
    <submittedName>
        <fullName evidence="3">Toxin-antitoxin system, toxin component</fullName>
    </submittedName>
</protein>
<dbReference type="InterPro" id="IPR052345">
    <property type="entry name" value="Rad_response_metalloprotease"/>
</dbReference>
<evidence type="ECO:0000313" key="4">
    <source>
        <dbReference type="Proteomes" id="UP000193518"/>
    </source>
</evidence>
<dbReference type="PANTHER" id="PTHR43236:SF1">
    <property type="entry name" value="BLL7220 PROTEIN"/>
    <property type="match status" value="1"/>
</dbReference>
<dbReference type="Proteomes" id="UP000738270">
    <property type="component" value="Unassembled WGS sequence"/>
</dbReference>
<feature type="domain" description="IrrE N-terminal-like" evidence="1">
    <location>
        <begin position="56"/>
        <end position="152"/>
    </location>
</feature>
<dbReference type="RefSeq" id="WP_022593521.1">
    <property type="nucleotide sequence ID" value="NZ_AP025268.1"/>
</dbReference>
<dbReference type="InterPro" id="IPR010359">
    <property type="entry name" value="IrrE_HExxH"/>
</dbReference>
<sequence>MSAEAEARYAAAEFRQTHHLGTQPLGDLVALIEQTTGNDVAILDVGADEHGFTMRDQARGAVFIAVARTKNPMRQRSSLAHELAHVVFEDWADDPHTSADERPHHEVRADAFARHLLVPVEGVKEVIGEHPASLEELSRIVQLFEVSPPIAAIAMEQAGCIDAGVKSDWMSMNTAHLAARYGWGDQYEALRAQSDRRRAPQKLLKKAIDGYMEHLVSAETLATLRGVDVDEVVRGLSEEGITPRACEVEWAAADDLPAVEVDFSDWEDDAEDEDLGE</sequence>
<gene>
    <name evidence="3" type="ORF">A5N68_20550</name>
    <name evidence="2" type="ORF">GS453_10615</name>
</gene>
<accession>A0AAE5MHF8</accession>